<name>A0A7Y9ZBA0_9MICO</name>
<accession>A0A7Y9ZBA0</accession>
<dbReference type="Proteomes" id="UP000547973">
    <property type="component" value="Unassembled WGS sequence"/>
</dbReference>
<evidence type="ECO:0000259" key="3">
    <source>
        <dbReference type="SMART" id="SM01007"/>
    </source>
</evidence>
<evidence type="ECO:0000313" key="5">
    <source>
        <dbReference type="Proteomes" id="UP000547973"/>
    </source>
</evidence>
<dbReference type="EMBL" id="JACBZO010000001">
    <property type="protein sequence ID" value="NYI42204.1"/>
    <property type="molecule type" value="Genomic_DNA"/>
</dbReference>
<dbReference type="InterPro" id="IPR036409">
    <property type="entry name" value="Aldolase_II/adducin_N_sf"/>
</dbReference>
<keyword evidence="1" id="KW-0479">Metal-binding</keyword>
<dbReference type="OrthoDB" id="9784634at2"/>
<dbReference type="GO" id="GO:0005829">
    <property type="term" value="C:cytosol"/>
    <property type="evidence" value="ECO:0007669"/>
    <property type="project" value="TreeGrafter"/>
</dbReference>
<comment type="caution">
    <text evidence="4">The sequence shown here is derived from an EMBL/GenBank/DDBJ whole genome shotgun (WGS) entry which is preliminary data.</text>
</comment>
<dbReference type="EC" id="4.1.2.19" evidence="4"/>
<dbReference type="RefSeq" id="WP_062074076.1">
    <property type="nucleotide sequence ID" value="NZ_BBRC01000002.1"/>
</dbReference>
<dbReference type="SUPFAM" id="SSF53639">
    <property type="entry name" value="AraD/HMP-PK domain-like"/>
    <property type="match status" value="1"/>
</dbReference>
<gene>
    <name evidence="4" type="ORF">BKA03_002323</name>
</gene>
<dbReference type="GO" id="GO:0046872">
    <property type="term" value="F:metal ion binding"/>
    <property type="evidence" value="ECO:0007669"/>
    <property type="project" value="UniProtKB-KW"/>
</dbReference>
<dbReference type="PANTHER" id="PTHR22789">
    <property type="entry name" value="FUCULOSE PHOSPHATE ALDOLASE"/>
    <property type="match status" value="1"/>
</dbReference>
<reference evidence="4 5" key="1">
    <citation type="submission" date="2020-07" db="EMBL/GenBank/DDBJ databases">
        <title>Sequencing the genomes of 1000 actinobacteria strains.</title>
        <authorList>
            <person name="Klenk H.-P."/>
        </authorList>
    </citation>
    <scope>NUCLEOTIDE SEQUENCE [LARGE SCALE GENOMIC DNA]</scope>
    <source>
        <strain evidence="4 5">DSM 19970</strain>
    </source>
</reference>
<evidence type="ECO:0000256" key="2">
    <source>
        <dbReference type="ARBA" id="ARBA00023239"/>
    </source>
</evidence>
<dbReference type="Pfam" id="PF00596">
    <property type="entry name" value="Aldolase_II"/>
    <property type="match status" value="1"/>
</dbReference>
<evidence type="ECO:0000313" key="4">
    <source>
        <dbReference type="EMBL" id="NYI42204.1"/>
    </source>
</evidence>
<organism evidence="4 5">
    <name type="scientific">Demequina lutea</name>
    <dbReference type="NCBI Taxonomy" id="431489"/>
    <lineage>
        <taxon>Bacteria</taxon>
        <taxon>Bacillati</taxon>
        <taxon>Actinomycetota</taxon>
        <taxon>Actinomycetes</taxon>
        <taxon>Micrococcales</taxon>
        <taxon>Demequinaceae</taxon>
        <taxon>Demequina</taxon>
    </lineage>
</organism>
<dbReference type="PANTHER" id="PTHR22789:SF0">
    <property type="entry name" value="3-OXO-TETRONATE 4-PHOSPHATE DECARBOXYLASE-RELATED"/>
    <property type="match status" value="1"/>
</dbReference>
<dbReference type="InterPro" id="IPR050197">
    <property type="entry name" value="Aldolase_class_II_sugar_metab"/>
</dbReference>
<feature type="domain" description="Class II aldolase/adducin N-terminal" evidence="3">
    <location>
        <begin position="15"/>
        <end position="243"/>
    </location>
</feature>
<protein>
    <submittedName>
        <fullName evidence="4">Rhamnulose-1-phosphate aldolase</fullName>
        <ecNumber evidence="4">4.1.2.19</ecNumber>
    </submittedName>
</protein>
<dbReference type="Gene3D" id="3.40.225.10">
    <property type="entry name" value="Class II aldolase/adducin N-terminal domain"/>
    <property type="match status" value="1"/>
</dbReference>
<dbReference type="GO" id="GO:0008994">
    <property type="term" value="F:rhamnulose-1-phosphate aldolase activity"/>
    <property type="evidence" value="ECO:0007669"/>
    <property type="project" value="UniProtKB-EC"/>
</dbReference>
<dbReference type="AlphaFoldDB" id="A0A7Y9ZBA0"/>
<dbReference type="SMART" id="SM01007">
    <property type="entry name" value="Aldolase_II"/>
    <property type="match status" value="1"/>
</dbReference>
<dbReference type="InterPro" id="IPR001303">
    <property type="entry name" value="Aldolase_II/adducin_N"/>
</dbReference>
<dbReference type="GO" id="GO:0019323">
    <property type="term" value="P:pentose catabolic process"/>
    <property type="evidence" value="ECO:0007669"/>
    <property type="project" value="TreeGrafter"/>
</dbReference>
<sequence>MATDQPRPTIDELIAQMGESGARICDIDASEAGAGNISLYIGWDIEVRRHFPNAEEMTLPDPAPALAGGTLLVTGSGRRLRQIKDEPLSAIGAVRVHADGVTGTLYTSNTRRFARLTSEFNSHLAVHQDQVARRGIDFHAVVHAQPPHLTYLSHIPAYRDTARINAAILRWEPETIVSLSQGIGVLEFMIPGSVEMGLANVAGLREHEIVLWSKHGTMSRSDVSVYRAVDRVEYAETAAHYEYMDIVAGGRAEGLSKAEIRSVADEFGIVSPWL</sequence>
<evidence type="ECO:0000256" key="1">
    <source>
        <dbReference type="ARBA" id="ARBA00022723"/>
    </source>
</evidence>
<proteinExistence type="predicted"/>
<keyword evidence="5" id="KW-1185">Reference proteome</keyword>
<keyword evidence="2 4" id="KW-0456">Lyase</keyword>